<feature type="active site" description="Charge relay system" evidence="8 9">
    <location>
        <position position="203"/>
    </location>
</feature>
<evidence type="ECO:0000259" key="13">
    <source>
        <dbReference type="Pfam" id="PF05922"/>
    </source>
</evidence>
<dbReference type="CDD" id="cd04852">
    <property type="entry name" value="Peptidases_S8_3"/>
    <property type="match status" value="1"/>
</dbReference>
<dbReference type="GO" id="GO:0005576">
    <property type="term" value="C:extracellular region"/>
    <property type="evidence" value="ECO:0007669"/>
    <property type="project" value="UniProtKB-SubCell"/>
</dbReference>
<evidence type="ECO:0000313" key="16">
    <source>
        <dbReference type="Proteomes" id="UP001234989"/>
    </source>
</evidence>
<dbReference type="InterPro" id="IPR003137">
    <property type="entry name" value="PA_domain"/>
</dbReference>
<evidence type="ECO:0000259" key="12">
    <source>
        <dbReference type="Pfam" id="PF02225"/>
    </source>
</evidence>
<dbReference type="AlphaFoldDB" id="A0AAF0UDZ5"/>
<dbReference type="FunFam" id="3.50.30.30:FF:000005">
    <property type="entry name" value="subtilisin-like protease SBT1.5"/>
    <property type="match status" value="1"/>
</dbReference>
<keyword evidence="7" id="KW-0325">Glycoprotein</keyword>
<dbReference type="PROSITE" id="PS00136">
    <property type="entry name" value="SUBTILASE_ASP"/>
    <property type="match status" value="1"/>
</dbReference>
<evidence type="ECO:0000259" key="14">
    <source>
        <dbReference type="Pfam" id="PF17766"/>
    </source>
</evidence>
<dbReference type="GO" id="GO:0004252">
    <property type="term" value="F:serine-type endopeptidase activity"/>
    <property type="evidence" value="ECO:0007669"/>
    <property type="project" value="UniProtKB-UniRule"/>
</dbReference>
<dbReference type="SUPFAM" id="SSF52743">
    <property type="entry name" value="Subtilisin-like"/>
    <property type="match status" value="1"/>
</dbReference>
<keyword evidence="5 9" id="KW-0378">Hydrolase</keyword>
<dbReference type="InterPro" id="IPR037045">
    <property type="entry name" value="S8pro/Inhibitor_I9_sf"/>
</dbReference>
<keyword evidence="4 10" id="KW-0732">Signal</keyword>
<protein>
    <submittedName>
        <fullName evidence="15">Uncharacterized protein</fullName>
    </submittedName>
</protein>
<dbReference type="Gene3D" id="3.30.70.80">
    <property type="entry name" value="Peptidase S8 propeptide/proteinase inhibitor I9"/>
    <property type="match status" value="1"/>
</dbReference>
<keyword evidence="6 9" id="KW-0720">Serine protease</keyword>
<dbReference type="EMBL" id="CP133619">
    <property type="protein sequence ID" value="WMV43766.1"/>
    <property type="molecule type" value="Genomic_DNA"/>
</dbReference>
<dbReference type="Pfam" id="PF00082">
    <property type="entry name" value="Peptidase_S8"/>
    <property type="match status" value="1"/>
</dbReference>
<feature type="active site" description="Charge relay system" evidence="8 9">
    <location>
        <position position="527"/>
    </location>
</feature>
<feature type="signal peptide" evidence="10">
    <location>
        <begin position="1"/>
        <end position="27"/>
    </location>
</feature>
<evidence type="ECO:0000256" key="8">
    <source>
        <dbReference type="PIRSR" id="PIRSR615500-1"/>
    </source>
</evidence>
<dbReference type="Gene3D" id="3.40.50.200">
    <property type="entry name" value="Peptidase S8/S53 domain"/>
    <property type="match status" value="1"/>
</dbReference>
<organism evidence="15 16">
    <name type="scientific">Solanum verrucosum</name>
    <dbReference type="NCBI Taxonomy" id="315347"/>
    <lineage>
        <taxon>Eukaryota</taxon>
        <taxon>Viridiplantae</taxon>
        <taxon>Streptophyta</taxon>
        <taxon>Embryophyta</taxon>
        <taxon>Tracheophyta</taxon>
        <taxon>Spermatophyta</taxon>
        <taxon>Magnoliopsida</taxon>
        <taxon>eudicotyledons</taxon>
        <taxon>Gunneridae</taxon>
        <taxon>Pentapetalae</taxon>
        <taxon>asterids</taxon>
        <taxon>lamiids</taxon>
        <taxon>Solanales</taxon>
        <taxon>Solanaceae</taxon>
        <taxon>Solanoideae</taxon>
        <taxon>Solaneae</taxon>
        <taxon>Solanum</taxon>
    </lineage>
</organism>
<gene>
    <name evidence="15" type="ORF">MTR67_037151</name>
</gene>
<comment type="subcellular location">
    <subcellularLocation>
        <location evidence="1">Secreted</location>
    </subcellularLocation>
</comment>
<evidence type="ECO:0000256" key="9">
    <source>
        <dbReference type="PROSITE-ProRule" id="PRU01240"/>
    </source>
</evidence>
<dbReference type="Proteomes" id="UP001234989">
    <property type="component" value="Chromosome 8"/>
</dbReference>
<evidence type="ECO:0000259" key="11">
    <source>
        <dbReference type="Pfam" id="PF00082"/>
    </source>
</evidence>
<dbReference type="PRINTS" id="PR00723">
    <property type="entry name" value="SUBTILISIN"/>
</dbReference>
<evidence type="ECO:0000256" key="4">
    <source>
        <dbReference type="ARBA" id="ARBA00022729"/>
    </source>
</evidence>
<comment type="similarity">
    <text evidence="2 9">Belongs to the peptidase S8 family.</text>
</comment>
<feature type="chain" id="PRO_5042174982" evidence="10">
    <location>
        <begin position="28"/>
        <end position="740"/>
    </location>
</feature>
<feature type="domain" description="PA" evidence="12">
    <location>
        <begin position="360"/>
        <end position="445"/>
    </location>
</feature>
<dbReference type="GO" id="GO:0006508">
    <property type="term" value="P:proteolysis"/>
    <property type="evidence" value="ECO:0007669"/>
    <property type="project" value="UniProtKB-KW"/>
</dbReference>
<dbReference type="FunFam" id="2.60.40.2310:FF:000001">
    <property type="entry name" value="Subtilisin-like protease SBT1.5"/>
    <property type="match status" value="1"/>
</dbReference>
<dbReference type="InterPro" id="IPR000209">
    <property type="entry name" value="Peptidase_S8/S53_dom"/>
</dbReference>
<proteinExistence type="inferred from homology"/>
<evidence type="ECO:0000256" key="1">
    <source>
        <dbReference type="ARBA" id="ARBA00004613"/>
    </source>
</evidence>
<feature type="domain" description="Inhibitor I9" evidence="13">
    <location>
        <begin position="36"/>
        <end position="112"/>
    </location>
</feature>
<dbReference type="Pfam" id="PF05922">
    <property type="entry name" value="Inhibitor_I9"/>
    <property type="match status" value="1"/>
</dbReference>
<dbReference type="CDD" id="cd02120">
    <property type="entry name" value="PA_subtilisin_like"/>
    <property type="match status" value="1"/>
</dbReference>
<sequence length="740" mass="78913">MMIERLTMTCIFIITFAFWLIFHFVVAQPQTGLQNYLVHVNKPDVQVVADLKSYYNSFLPVEIVGSEEPSRIIHSYHHVVSGFAARLSAEEVKEMEMKDGFVYARVEKILALHTTHTPNFLGLYRNVGFWQESNYGKGTIIGVLDTGINPGHPSFSDKNMPPPPEKWKGKCEFIGNVTCNKKLIGARNFVRGSTDPPFEEGGHGTLTSSVAAGNFVDDANVFGNANGTAAGMAPLAHIAMYKVCSDSGCSDVDTLAAIDAAIDDGVDVLSLSIGGYTAPFYDDGMAIGAFAAIQKGIFMSASAGNDGPLSATLSNVAPWILTVGASTHDRKIVATVVLGNGQEYDGESIFHPTDCHSLFPLVYPGLLNQEAAVCKSGSLNNANVKGKIVVCDKGGGVTRLEKGKSVRDAGGVAMVLVNLEIDGDGTLAYVDVLPTTNVGYSAGEMIKDYVNSTSTPLAGILFKGSSIGFKSAPSVSSFSSRGPSLASPGIVKPDIIGPGVNILAATHVSAENKIDTYLTFNIVSGTSISCPHLSGIAALLKSAHPDWSPAAIKSAIMTTADQFNLEGQPILEQRNLPADIFATGAGHVNPSKANDPGLIYDIQPHNYIQYLCGLGYTDKQIGLIVQQTIKCSLQSTILEAELNYPSFSIILGQQSQNYTRTVTNVGDASSTYVVNIIQIRGVHIVVEPTTLAFTKVNQQATYSVSFTQIGSSITGHFVQGTISWMSNKYVVRSPISVKLE</sequence>
<dbReference type="Gene3D" id="3.50.30.30">
    <property type="match status" value="1"/>
</dbReference>
<dbReference type="PROSITE" id="PS51892">
    <property type="entry name" value="SUBTILASE"/>
    <property type="match status" value="1"/>
</dbReference>
<evidence type="ECO:0000256" key="3">
    <source>
        <dbReference type="ARBA" id="ARBA00022670"/>
    </source>
</evidence>
<name>A0AAF0UDZ5_SOLVR</name>
<dbReference type="Pfam" id="PF17766">
    <property type="entry name" value="fn3_6"/>
    <property type="match status" value="1"/>
</dbReference>
<dbReference type="InterPro" id="IPR023827">
    <property type="entry name" value="Peptidase_S8_Asp-AS"/>
</dbReference>
<dbReference type="Gene3D" id="2.60.40.2310">
    <property type="match status" value="1"/>
</dbReference>
<dbReference type="InterPro" id="IPR010259">
    <property type="entry name" value="S8pro/Inhibitor_I9"/>
</dbReference>
<keyword evidence="16" id="KW-1185">Reference proteome</keyword>
<accession>A0AAF0UDZ5</accession>
<reference evidence="15" key="1">
    <citation type="submission" date="2023-08" db="EMBL/GenBank/DDBJ databases">
        <title>A de novo genome assembly of Solanum verrucosum Schlechtendal, a Mexican diploid species geographically isolated from the other diploid A-genome species in potato relatives.</title>
        <authorList>
            <person name="Hosaka K."/>
        </authorList>
    </citation>
    <scope>NUCLEOTIDE SEQUENCE</scope>
    <source>
        <tissue evidence="15">Young leaves</tissue>
    </source>
</reference>
<evidence type="ECO:0000256" key="10">
    <source>
        <dbReference type="SAM" id="SignalP"/>
    </source>
</evidence>
<dbReference type="InterPro" id="IPR034197">
    <property type="entry name" value="Peptidases_S8_3"/>
</dbReference>
<evidence type="ECO:0000256" key="6">
    <source>
        <dbReference type="ARBA" id="ARBA00022825"/>
    </source>
</evidence>
<evidence type="ECO:0000256" key="7">
    <source>
        <dbReference type="ARBA" id="ARBA00023180"/>
    </source>
</evidence>
<dbReference type="InterPro" id="IPR015500">
    <property type="entry name" value="Peptidase_S8_subtilisin-rel"/>
</dbReference>
<evidence type="ECO:0000256" key="2">
    <source>
        <dbReference type="ARBA" id="ARBA00011073"/>
    </source>
</evidence>
<evidence type="ECO:0000313" key="15">
    <source>
        <dbReference type="EMBL" id="WMV43766.1"/>
    </source>
</evidence>
<dbReference type="InterPro" id="IPR036852">
    <property type="entry name" value="Peptidase_S8/S53_dom_sf"/>
</dbReference>
<dbReference type="PANTHER" id="PTHR10795">
    <property type="entry name" value="PROPROTEIN CONVERTASE SUBTILISIN/KEXIN"/>
    <property type="match status" value="1"/>
</dbReference>
<dbReference type="Pfam" id="PF02225">
    <property type="entry name" value="PA"/>
    <property type="match status" value="1"/>
</dbReference>
<feature type="domain" description="Subtilisin-like protease fibronectin type-III" evidence="14">
    <location>
        <begin position="641"/>
        <end position="737"/>
    </location>
</feature>
<feature type="active site" description="Charge relay system" evidence="8 9">
    <location>
        <position position="145"/>
    </location>
</feature>
<feature type="domain" description="Peptidase S8/S53" evidence="11">
    <location>
        <begin position="136"/>
        <end position="562"/>
    </location>
</feature>
<dbReference type="InterPro" id="IPR045051">
    <property type="entry name" value="SBT"/>
</dbReference>
<dbReference type="InterPro" id="IPR041469">
    <property type="entry name" value="Subtilisin-like_FN3"/>
</dbReference>
<keyword evidence="3 9" id="KW-0645">Protease</keyword>
<evidence type="ECO:0000256" key="5">
    <source>
        <dbReference type="ARBA" id="ARBA00022801"/>
    </source>
</evidence>